<protein>
    <submittedName>
        <fullName evidence="1">Uncharacterized protein</fullName>
    </submittedName>
</protein>
<reference evidence="1" key="1">
    <citation type="submission" date="2020-05" db="EMBL/GenBank/DDBJ databases">
        <authorList>
            <person name="Chiriac C."/>
            <person name="Salcher M."/>
            <person name="Ghai R."/>
            <person name="Kavagutti S V."/>
        </authorList>
    </citation>
    <scope>NUCLEOTIDE SEQUENCE</scope>
</reference>
<dbReference type="EMBL" id="LR797313">
    <property type="protein sequence ID" value="CAB4202983.1"/>
    <property type="molecule type" value="Genomic_DNA"/>
</dbReference>
<feature type="non-terminal residue" evidence="1">
    <location>
        <position position="1"/>
    </location>
</feature>
<organism evidence="1">
    <name type="scientific">uncultured Caudovirales phage</name>
    <dbReference type="NCBI Taxonomy" id="2100421"/>
    <lineage>
        <taxon>Viruses</taxon>
        <taxon>Duplodnaviria</taxon>
        <taxon>Heunggongvirae</taxon>
        <taxon>Uroviricota</taxon>
        <taxon>Caudoviricetes</taxon>
        <taxon>Peduoviridae</taxon>
        <taxon>Maltschvirus</taxon>
        <taxon>Maltschvirus maltsch</taxon>
    </lineage>
</organism>
<name>A0A6J5RWM9_9CAUD</name>
<proteinExistence type="predicted"/>
<accession>A0A6J5RWM9</accession>
<gene>
    <name evidence="1" type="ORF">UFOVP1364_56</name>
</gene>
<sequence length="91" mass="9974">DLDNARGLDQANLDVFVIVQRFSERTGQDKLDKYLAGSGNESIKAAIESDRTLGGACDTLRVTSAESGTYQTGDIEYLSYRYQIVVYGQGD</sequence>
<evidence type="ECO:0000313" key="1">
    <source>
        <dbReference type="EMBL" id="CAB4202983.1"/>
    </source>
</evidence>